<feature type="signal peptide" evidence="1">
    <location>
        <begin position="1"/>
        <end position="17"/>
    </location>
</feature>
<gene>
    <name evidence="2" type="ORF">CAUJ_LOCUS5820</name>
</gene>
<evidence type="ECO:0000313" key="2">
    <source>
        <dbReference type="EMBL" id="CAD6189901.1"/>
    </source>
</evidence>
<dbReference type="GO" id="GO:0016298">
    <property type="term" value="F:lipase activity"/>
    <property type="evidence" value="ECO:0007669"/>
    <property type="project" value="TreeGrafter"/>
</dbReference>
<dbReference type="InterPro" id="IPR002918">
    <property type="entry name" value="Lipase_EstA/Esterase_EstB"/>
</dbReference>
<reference evidence="2" key="1">
    <citation type="submission" date="2020-10" db="EMBL/GenBank/DDBJ databases">
        <authorList>
            <person name="Kikuchi T."/>
        </authorList>
    </citation>
    <scope>NUCLEOTIDE SEQUENCE</scope>
    <source>
        <strain evidence="2">NKZ352</strain>
    </source>
</reference>
<protein>
    <submittedName>
        <fullName evidence="2">Uncharacterized protein</fullName>
    </submittedName>
</protein>
<dbReference type="AlphaFoldDB" id="A0A8S1H330"/>
<evidence type="ECO:0000256" key="1">
    <source>
        <dbReference type="SAM" id="SignalP"/>
    </source>
</evidence>
<organism evidence="2 3">
    <name type="scientific">Caenorhabditis auriculariae</name>
    <dbReference type="NCBI Taxonomy" id="2777116"/>
    <lineage>
        <taxon>Eukaryota</taxon>
        <taxon>Metazoa</taxon>
        <taxon>Ecdysozoa</taxon>
        <taxon>Nematoda</taxon>
        <taxon>Chromadorea</taxon>
        <taxon>Rhabditida</taxon>
        <taxon>Rhabditina</taxon>
        <taxon>Rhabditomorpha</taxon>
        <taxon>Rhabditoidea</taxon>
        <taxon>Rhabditidae</taxon>
        <taxon>Peloderinae</taxon>
        <taxon>Caenorhabditis</taxon>
    </lineage>
</organism>
<dbReference type="Pfam" id="PF01674">
    <property type="entry name" value="Lipase_2"/>
    <property type="match status" value="1"/>
</dbReference>
<dbReference type="Gene3D" id="3.40.50.1820">
    <property type="entry name" value="alpha/beta hydrolase"/>
    <property type="match status" value="1"/>
</dbReference>
<keyword evidence="1" id="KW-0732">Signal</keyword>
<proteinExistence type="predicted"/>
<sequence>MSKTLFLTISFLTVVFAEFDPHFQFFLQHKLGKEVAEKFARKDVANIGSFGGGLLTGEQKVRPIVLVHGFRNQADSLWKIRRDFVASGFPFDESLQCAHVKHIRDFINAISRYTWSKVDVIAYSMGAPLSRKAILGGQCIENGELLGKPLTRKIHSFISVAGANHGSYLCSTFPFGNICNFVNGLACDSKFLKEVNSKKHYEGKNVYSIASEDDDVVGYKTCGRKTSKIYGSKEIVLKGLNHEETEFDTANIQLALVRAA</sequence>
<evidence type="ECO:0000313" key="3">
    <source>
        <dbReference type="Proteomes" id="UP000835052"/>
    </source>
</evidence>
<comment type="caution">
    <text evidence="2">The sequence shown here is derived from an EMBL/GenBank/DDBJ whole genome shotgun (WGS) entry which is preliminary data.</text>
</comment>
<dbReference type="PANTHER" id="PTHR32015">
    <property type="entry name" value="FASTING INDUCED LIPASE"/>
    <property type="match status" value="1"/>
</dbReference>
<feature type="chain" id="PRO_5035881637" evidence="1">
    <location>
        <begin position="18"/>
        <end position="260"/>
    </location>
</feature>
<keyword evidence="3" id="KW-1185">Reference proteome</keyword>
<dbReference type="InterPro" id="IPR029058">
    <property type="entry name" value="AB_hydrolase_fold"/>
</dbReference>
<dbReference type="PANTHER" id="PTHR32015:SF10">
    <property type="entry name" value="LIPASE RELATED"/>
    <property type="match status" value="1"/>
</dbReference>
<dbReference type="Proteomes" id="UP000835052">
    <property type="component" value="Unassembled WGS sequence"/>
</dbReference>
<dbReference type="OrthoDB" id="5853720at2759"/>
<dbReference type="GO" id="GO:0016042">
    <property type="term" value="P:lipid catabolic process"/>
    <property type="evidence" value="ECO:0007669"/>
    <property type="project" value="InterPro"/>
</dbReference>
<accession>A0A8S1H330</accession>
<dbReference type="SUPFAM" id="SSF53474">
    <property type="entry name" value="alpha/beta-Hydrolases"/>
    <property type="match status" value="1"/>
</dbReference>
<name>A0A8S1H330_9PELO</name>
<dbReference type="EMBL" id="CAJGYM010000012">
    <property type="protein sequence ID" value="CAD6189901.1"/>
    <property type="molecule type" value="Genomic_DNA"/>
</dbReference>